<gene>
    <name evidence="2" type="ORF">N866_19560</name>
</gene>
<dbReference type="RefSeq" id="WP_034221769.1">
    <property type="nucleotide sequence ID" value="NZ_AXCW01000009.1"/>
</dbReference>
<dbReference type="PANTHER" id="PTHR43610:SF1">
    <property type="entry name" value="N-ACETYLTRANSFERASE DOMAIN-CONTAINING PROTEIN"/>
    <property type="match status" value="1"/>
</dbReference>
<dbReference type="InterPro" id="IPR016181">
    <property type="entry name" value="Acyl_CoA_acyltransferase"/>
</dbReference>
<dbReference type="AlphaFoldDB" id="A0A021VV12"/>
<comment type="caution">
    <text evidence="2">The sequence shown here is derived from an EMBL/GenBank/DDBJ whole genome shotgun (WGS) entry which is preliminary data.</text>
</comment>
<dbReference type="Pfam" id="PF13302">
    <property type="entry name" value="Acetyltransf_3"/>
    <property type="match status" value="1"/>
</dbReference>
<dbReference type="SUPFAM" id="SSF55729">
    <property type="entry name" value="Acyl-CoA N-acyltransferases (Nat)"/>
    <property type="match status" value="1"/>
</dbReference>
<sequence length="187" mass="20966">MEKPTLRGELVVLRPVAARDAEQMWEMVNDPEGRRLTGTVVEHTREQVDAWCATVSGRPGRIDLAITTHDSDEFLGEIVLADVDEHDANASMRMALRPGQRGRGFGGEAIGLVLEHAFAAPPEGLGLHRVALDVLEINPRARMLYESHGFEVEGRLREVHRDGEYWTDVVLMAILEDDYRATRDAER</sequence>
<accession>A0A021VV12</accession>
<dbReference type="OrthoDB" id="9814648at2"/>
<evidence type="ECO:0000313" key="3">
    <source>
        <dbReference type="Proteomes" id="UP000019753"/>
    </source>
</evidence>
<evidence type="ECO:0000259" key="1">
    <source>
        <dbReference type="PROSITE" id="PS51186"/>
    </source>
</evidence>
<dbReference type="GO" id="GO:0016747">
    <property type="term" value="F:acyltransferase activity, transferring groups other than amino-acyl groups"/>
    <property type="evidence" value="ECO:0007669"/>
    <property type="project" value="InterPro"/>
</dbReference>
<proteinExistence type="predicted"/>
<keyword evidence="2" id="KW-0808">Transferase</keyword>
<name>A0A021VV12_9CELL</name>
<feature type="domain" description="N-acetyltransferase" evidence="1">
    <location>
        <begin position="11"/>
        <end position="177"/>
    </location>
</feature>
<dbReference type="PROSITE" id="PS51186">
    <property type="entry name" value="GNAT"/>
    <property type="match status" value="1"/>
</dbReference>
<dbReference type="EMBL" id="AXCW01000009">
    <property type="protein sequence ID" value="EYR64968.1"/>
    <property type="molecule type" value="Genomic_DNA"/>
</dbReference>
<dbReference type="Gene3D" id="3.40.630.30">
    <property type="match status" value="1"/>
</dbReference>
<keyword evidence="3" id="KW-1185">Reference proteome</keyword>
<dbReference type="InterPro" id="IPR000182">
    <property type="entry name" value="GNAT_dom"/>
</dbReference>
<protein>
    <submittedName>
        <fullName evidence="2">GCN5 family acetyltransferase</fullName>
    </submittedName>
</protein>
<organism evidence="2 3">
    <name type="scientific">Actinotalea ferrariae CF5-4</name>
    <dbReference type="NCBI Taxonomy" id="948458"/>
    <lineage>
        <taxon>Bacteria</taxon>
        <taxon>Bacillati</taxon>
        <taxon>Actinomycetota</taxon>
        <taxon>Actinomycetes</taxon>
        <taxon>Micrococcales</taxon>
        <taxon>Cellulomonadaceae</taxon>
        <taxon>Actinotalea</taxon>
    </lineage>
</organism>
<reference evidence="2 3" key="1">
    <citation type="submission" date="2014-01" db="EMBL/GenBank/DDBJ databases">
        <title>Actinotalea ferrariae CF5-4.</title>
        <authorList>
            <person name="Chen F."/>
            <person name="Li Y."/>
            <person name="Wang G."/>
        </authorList>
    </citation>
    <scope>NUCLEOTIDE SEQUENCE [LARGE SCALE GENOMIC DNA]</scope>
    <source>
        <strain evidence="2 3">CF5-4</strain>
    </source>
</reference>
<dbReference type="Proteomes" id="UP000019753">
    <property type="component" value="Unassembled WGS sequence"/>
</dbReference>
<evidence type="ECO:0000313" key="2">
    <source>
        <dbReference type="EMBL" id="EYR64968.1"/>
    </source>
</evidence>
<dbReference type="PANTHER" id="PTHR43610">
    <property type="entry name" value="BLL6696 PROTEIN"/>
    <property type="match status" value="1"/>
</dbReference>